<dbReference type="EMBL" id="JAGSOT010000100">
    <property type="protein sequence ID" value="MBR7798230.1"/>
    <property type="molecule type" value="Genomic_DNA"/>
</dbReference>
<dbReference type="InterPro" id="IPR015001">
    <property type="entry name" value="DUF1850"/>
</dbReference>
<organism evidence="1 2">
    <name type="scientific">Virgibacillus salarius</name>
    <dbReference type="NCBI Taxonomy" id="447199"/>
    <lineage>
        <taxon>Bacteria</taxon>
        <taxon>Bacillati</taxon>
        <taxon>Bacillota</taxon>
        <taxon>Bacilli</taxon>
        <taxon>Bacillales</taxon>
        <taxon>Bacillaceae</taxon>
        <taxon>Virgibacillus</taxon>
    </lineage>
</organism>
<sequence length="177" mass="20804">MKFSKKKRMIAILVLLLLITLLALCVPFRTALVFYEENTKQIDAFLPIEEGAPFQLIFKHSIHLTDVVEKYVVLDNQNMKQNEIVYEEFGIGMPSNAQEGEEFTYEDGKYHIKRLDNIFPNIKLRNGKTVSENRLVWGENAEHQIYLNKYFKPGSWFTLKIENLTLWEYLKGVRIVE</sequence>
<proteinExistence type="predicted"/>
<evidence type="ECO:0000313" key="2">
    <source>
        <dbReference type="Proteomes" id="UP000675284"/>
    </source>
</evidence>
<evidence type="ECO:0000313" key="1">
    <source>
        <dbReference type="EMBL" id="MBR7798230.1"/>
    </source>
</evidence>
<dbReference type="Pfam" id="PF08905">
    <property type="entry name" value="DUF1850"/>
    <property type="match status" value="1"/>
</dbReference>
<protein>
    <submittedName>
        <fullName evidence="1">DUF1850 domain-containing protein</fullName>
    </submittedName>
</protein>
<accession>A0A941DWS2</accession>
<keyword evidence="2" id="KW-1185">Reference proteome</keyword>
<dbReference type="Proteomes" id="UP000675284">
    <property type="component" value="Unassembled WGS sequence"/>
</dbReference>
<gene>
    <name evidence="1" type="ORF">KCX74_19635</name>
</gene>
<comment type="caution">
    <text evidence="1">The sequence shown here is derived from an EMBL/GenBank/DDBJ whole genome shotgun (WGS) entry which is preliminary data.</text>
</comment>
<dbReference type="RefSeq" id="WP_026682264.1">
    <property type="nucleotide sequence ID" value="NZ_BAAACY010000118.1"/>
</dbReference>
<dbReference type="AlphaFoldDB" id="A0A941DWS2"/>
<name>A0A941DWS2_9BACI</name>
<reference evidence="1" key="1">
    <citation type="submission" date="2021-04" db="EMBL/GenBank/DDBJ databases">
        <title>Isolation and polyphasic classification of algal microorganism.</title>
        <authorList>
            <person name="Wang S."/>
        </authorList>
    </citation>
    <scope>NUCLEOTIDE SEQUENCE</scope>
    <source>
        <strain evidence="1">720a</strain>
    </source>
</reference>